<dbReference type="AlphaFoldDB" id="A0A1I3KLY0"/>
<protein>
    <recommendedName>
        <fullName evidence="3">SRPBCC family protein</fullName>
    </recommendedName>
</protein>
<name>A0A1I3KLY0_9FLAO</name>
<reference evidence="2" key="1">
    <citation type="submission" date="2016-10" db="EMBL/GenBank/DDBJ databases">
        <authorList>
            <person name="Varghese N."/>
            <person name="Submissions S."/>
        </authorList>
    </citation>
    <scope>NUCLEOTIDE SEQUENCE [LARGE SCALE GENOMIC DNA]</scope>
    <source>
        <strain evidence="2">DSM 22251</strain>
    </source>
</reference>
<gene>
    <name evidence="1" type="ORF">SAMN05421638_0882</name>
</gene>
<proteinExistence type="predicted"/>
<evidence type="ECO:0000313" key="1">
    <source>
        <dbReference type="EMBL" id="SFI73394.1"/>
    </source>
</evidence>
<evidence type="ECO:0000313" key="2">
    <source>
        <dbReference type="Proteomes" id="UP000242560"/>
    </source>
</evidence>
<dbReference type="SUPFAM" id="SSF55961">
    <property type="entry name" value="Bet v1-like"/>
    <property type="match status" value="1"/>
</dbReference>
<keyword evidence="2" id="KW-1185">Reference proteome</keyword>
<dbReference type="RefSeq" id="WP_039343848.1">
    <property type="nucleotide sequence ID" value="NZ_FORQ01000001.1"/>
</dbReference>
<accession>A0A1I3KLY0</accession>
<sequence length="128" mass="14426">MNLEGRKIIVNKSAAELVQMLKNPEDYRSLMPETLQNFEARGDGFKFGLKGMPEIALKIDEVSEKQVVLKSASSSLDFSLTGVMNPINENQTEVQLLFEGKFNPFIKMMVEKPLNNFLGTLTDNLEKL</sequence>
<dbReference type="EMBL" id="FORQ01000001">
    <property type="protein sequence ID" value="SFI73394.1"/>
    <property type="molecule type" value="Genomic_DNA"/>
</dbReference>
<organism evidence="1 2">
    <name type="scientific">Kaistella treverensis</name>
    <dbReference type="NCBI Taxonomy" id="631455"/>
    <lineage>
        <taxon>Bacteria</taxon>
        <taxon>Pseudomonadati</taxon>
        <taxon>Bacteroidota</taxon>
        <taxon>Flavobacteriia</taxon>
        <taxon>Flavobacteriales</taxon>
        <taxon>Weeksellaceae</taxon>
        <taxon>Chryseobacterium group</taxon>
        <taxon>Kaistella</taxon>
    </lineage>
</organism>
<evidence type="ECO:0008006" key="3">
    <source>
        <dbReference type="Google" id="ProtNLM"/>
    </source>
</evidence>
<dbReference type="Proteomes" id="UP000242560">
    <property type="component" value="Unassembled WGS sequence"/>
</dbReference>